<protein>
    <submittedName>
        <fullName evidence="1">Putative secreted protein</fullName>
    </submittedName>
</protein>
<accession>A0A2M4B288</accession>
<proteinExistence type="predicted"/>
<evidence type="ECO:0000313" key="1">
    <source>
        <dbReference type="EMBL" id="MBW47171.1"/>
    </source>
</evidence>
<organism evidence="1">
    <name type="scientific">Anopheles triannulatus</name>
    <dbReference type="NCBI Taxonomy" id="58253"/>
    <lineage>
        <taxon>Eukaryota</taxon>
        <taxon>Metazoa</taxon>
        <taxon>Ecdysozoa</taxon>
        <taxon>Arthropoda</taxon>
        <taxon>Hexapoda</taxon>
        <taxon>Insecta</taxon>
        <taxon>Pterygota</taxon>
        <taxon>Neoptera</taxon>
        <taxon>Endopterygota</taxon>
        <taxon>Diptera</taxon>
        <taxon>Nematocera</taxon>
        <taxon>Culicoidea</taxon>
        <taxon>Culicidae</taxon>
        <taxon>Anophelinae</taxon>
        <taxon>Anopheles</taxon>
    </lineage>
</organism>
<dbReference type="AlphaFoldDB" id="A0A2M4B288"/>
<name>A0A2M4B288_9DIPT</name>
<sequence length="69" mass="7906">MFMPRCSFLFCCLLLDRSRVFFTFFYFTLPANSTPTSNPLPPFFCDPIGSVCLSVSLLLRVPFSALSYY</sequence>
<reference evidence="1" key="1">
    <citation type="submission" date="2018-01" db="EMBL/GenBank/DDBJ databases">
        <title>An insight into the sialome of Amazonian anophelines.</title>
        <authorList>
            <person name="Ribeiro J.M."/>
            <person name="Scarpassa V."/>
            <person name="Calvo E."/>
        </authorList>
    </citation>
    <scope>NUCLEOTIDE SEQUENCE</scope>
    <source>
        <tissue evidence="1">Salivary glands</tissue>
    </source>
</reference>
<dbReference type="EMBL" id="GGFK01013850">
    <property type="protein sequence ID" value="MBW47171.1"/>
    <property type="molecule type" value="Transcribed_RNA"/>
</dbReference>